<feature type="domain" description="Coiled-coil SMC6 And NSE5 INteracting (CANIN)" evidence="3">
    <location>
        <begin position="382"/>
        <end position="604"/>
    </location>
</feature>
<feature type="region of interest" description="Disordered" evidence="2">
    <location>
        <begin position="1"/>
        <end position="52"/>
    </location>
</feature>
<dbReference type="Pfam" id="PF14816">
    <property type="entry name" value="CANIN"/>
    <property type="match status" value="1"/>
</dbReference>
<dbReference type="RefSeq" id="XP_032808397.1">
    <property type="nucleotide sequence ID" value="XM_032952506.1"/>
</dbReference>
<dbReference type="PANTHER" id="PTHR16046">
    <property type="entry name" value="SMC5-SMC6 COMPLEX LOCALIZATION FACTOR 2"/>
    <property type="match status" value="1"/>
</dbReference>
<accession>A0AAJ7T1H6</accession>
<keyword evidence="4" id="KW-1185">Reference proteome</keyword>
<sequence length="777" mass="84861">MEPRARGTKRKRREAGSRLRSPCLSPPHRSQPITNFFKPKPLSDLGGASLPTEVPAPEKVMLPSIQLGPCVNAMDPIVFLGPRIRAPSGGAGDGAGGGGRSCSGDGPGAGGGSGGVSGAVDRAVSGGVSRVVSRPMSYKPVLVLEKLQEDEVLFHTCSSSKLALDVSSGGRNKRRASGATKSDDDGSGERRAGRTNRLQSSFDHCDGGGGGGNDADDDDEEEELPSLRTRTVQQATRLSPETPIMERLRAIAQQRERTQSEGAVLPRALHWQPHTSDEEDEGEMDEEGVSERQLQEVPNLPSSLQHVLQAHMGPVYSVPDHPPGEVLLGPPCASCGAPFSSAPLRLDGLSDEPLGTMLRSGAGLLELVELVQSRLSPVQWEQQWLFRVVVRVDRDVEADMARAALWKICSRSRGRPVWVPSLLEFFWALAMLGIPYSAIFPHPHFTVGELLHCSTLSADAAAPLAASLAAPMAAPLPAQAGTANHSQLLRLSMLLQVLAGCLSSCPSAYSDRELSLLILAIGRLNLDPALRPLTSDLQQLLHVALGGVRCWAEQMPPLLCLLSQLSSHHHNLLSLVQMLPSYEPCCRQLQRCLCLAVIGQLLKEPRLSFAHSEEGSKDEVEVSLLLPFLPRMMWSSLVRLLHTEEGELGDVTRSEGGNSGNQLKRDMEACYLSCSLLTLADVYVGVQRLSQAQRKPLMKLVELLRRVQNDVRDSPQRLYRSKLKNLILRIECRWQDILGCMQPTQGNLFNFWNPYELSDEEVWSNEEFDEEKKEMKK</sequence>
<reference evidence="5" key="1">
    <citation type="submission" date="2025-08" db="UniProtKB">
        <authorList>
            <consortium name="RefSeq"/>
        </authorList>
    </citation>
    <scope>IDENTIFICATION</scope>
    <source>
        <tissue evidence="5">Sperm</tissue>
    </source>
</reference>
<dbReference type="KEGG" id="pmrn:116941416"/>
<feature type="region of interest" description="Disordered" evidence="2">
    <location>
        <begin position="164"/>
        <end position="243"/>
    </location>
</feature>
<dbReference type="PANTHER" id="PTHR16046:SF9">
    <property type="entry name" value="SMC5-SMC6 COMPLEX LOCALIZATION FACTOR PROTEIN 2"/>
    <property type="match status" value="1"/>
</dbReference>
<feature type="region of interest" description="Disordered" evidence="2">
    <location>
        <begin position="269"/>
        <end position="292"/>
    </location>
</feature>
<feature type="region of interest" description="Disordered" evidence="2">
    <location>
        <begin position="90"/>
        <end position="117"/>
    </location>
</feature>
<evidence type="ECO:0000313" key="5">
    <source>
        <dbReference type="RefSeq" id="XP_032808397.1"/>
    </source>
</evidence>
<evidence type="ECO:0000256" key="2">
    <source>
        <dbReference type="SAM" id="MobiDB-lite"/>
    </source>
</evidence>
<feature type="compositionally biased region" description="Basic and acidic residues" evidence="2">
    <location>
        <begin position="181"/>
        <end position="192"/>
    </location>
</feature>
<feature type="compositionally biased region" description="Polar residues" evidence="2">
    <location>
        <begin position="228"/>
        <end position="239"/>
    </location>
</feature>
<dbReference type="AlphaFoldDB" id="A0AAJ7T1H6"/>
<feature type="compositionally biased region" description="Acidic residues" evidence="2">
    <location>
        <begin position="214"/>
        <end position="224"/>
    </location>
</feature>
<organism evidence="4 5">
    <name type="scientific">Petromyzon marinus</name>
    <name type="common">Sea lamprey</name>
    <dbReference type="NCBI Taxonomy" id="7757"/>
    <lineage>
        <taxon>Eukaryota</taxon>
        <taxon>Metazoa</taxon>
        <taxon>Chordata</taxon>
        <taxon>Craniata</taxon>
        <taxon>Vertebrata</taxon>
        <taxon>Cyclostomata</taxon>
        <taxon>Hyperoartia</taxon>
        <taxon>Petromyzontiformes</taxon>
        <taxon>Petromyzontidae</taxon>
        <taxon>Petromyzon</taxon>
    </lineage>
</organism>
<evidence type="ECO:0000256" key="1">
    <source>
        <dbReference type="ARBA" id="ARBA00010311"/>
    </source>
</evidence>
<dbReference type="InterPro" id="IPR044276">
    <property type="entry name" value="CANIN_dom"/>
</dbReference>
<dbReference type="Proteomes" id="UP001318040">
    <property type="component" value="Chromosome 11"/>
</dbReference>
<dbReference type="InterPro" id="IPR026161">
    <property type="entry name" value="FAM178"/>
</dbReference>
<feature type="compositionally biased region" description="Acidic residues" evidence="2">
    <location>
        <begin position="277"/>
        <end position="288"/>
    </location>
</feature>
<protein>
    <submittedName>
        <fullName evidence="5">Protein FAM178B-like isoform X1</fullName>
    </submittedName>
</protein>
<evidence type="ECO:0000259" key="3">
    <source>
        <dbReference type="Pfam" id="PF14816"/>
    </source>
</evidence>
<comment type="similarity">
    <text evidence="1">Belongs to the FAM178 family.</text>
</comment>
<proteinExistence type="inferred from homology"/>
<name>A0AAJ7T1H6_PETMA</name>
<gene>
    <name evidence="5" type="primary">LOC116941416</name>
</gene>
<evidence type="ECO:0000313" key="4">
    <source>
        <dbReference type="Proteomes" id="UP001318040"/>
    </source>
</evidence>
<feature type="compositionally biased region" description="Basic residues" evidence="2">
    <location>
        <begin position="1"/>
        <end position="13"/>
    </location>
</feature>